<dbReference type="RefSeq" id="WP_090253180.1">
    <property type="nucleotide sequence ID" value="NZ_FPAS01000007.1"/>
</dbReference>
<dbReference type="InterPro" id="IPR011249">
    <property type="entry name" value="Metalloenz_LuxS/M16"/>
</dbReference>
<dbReference type="Pfam" id="PF05193">
    <property type="entry name" value="Peptidase_M16_C"/>
    <property type="match status" value="1"/>
</dbReference>
<dbReference type="SUPFAM" id="SSF63411">
    <property type="entry name" value="LuxS/MPP-like metallohydrolase"/>
    <property type="match status" value="2"/>
</dbReference>
<accession>A0A1I7BUJ0</accession>
<dbReference type="EMBL" id="FPAS01000007">
    <property type="protein sequence ID" value="SFT90810.1"/>
    <property type="molecule type" value="Genomic_DNA"/>
</dbReference>
<dbReference type="Proteomes" id="UP000236454">
    <property type="component" value="Unassembled WGS sequence"/>
</dbReference>
<feature type="coiled-coil region" evidence="1">
    <location>
        <begin position="319"/>
        <end position="346"/>
    </location>
</feature>
<dbReference type="Gene3D" id="3.30.830.10">
    <property type="entry name" value="Metalloenzyme, LuxS/M16 peptidase-like"/>
    <property type="match status" value="2"/>
</dbReference>
<evidence type="ECO:0000259" key="2">
    <source>
        <dbReference type="Pfam" id="PF00675"/>
    </source>
</evidence>
<evidence type="ECO:0000313" key="5">
    <source>
        <dbReference type="Proteomes" id="UP000236454"/>
    </source>
</evidence>
<dbReference type="InterPro" id="IPR050361">
    <property type="entry name" value="MPP/UQCRC_Complex"/>
</dbReference>
<keyword evidence="5" id="KW-1185">Reference proteome</keyword>
<feature type="domain" description="Peptidase M16 C-terminal" evidence="3">
    <location>
        <begin position="179"/>
        <end position="351"/>
    </location>
</feature>
<organism evidence="4 5">
    <name type="scientific">Lishizhenia tianjinensis</name>
    <dbReference type="NCBI Taxonomy" id="477690"/>
    <lineage>
        <taxon>Bacteria</taxon>
        <taxon>Pseudomonadati</taxon>
        <taxon>Bacteroidota</taxon>
        <taxon>Flavobacteriia</taxon>
        <taxon>Flavobacteriales</taxon>
        <taxon>Crocinitomicaceae</taxon>
        <taxon>Lishizhenia</taxon>
    </lineage>
</organism>
<keyword evidence="1" id="KW-0175">Coiled coil</keyword>
<protein>
    <submittedName>
        <fullName evidence="4">Predicted Zn-dependent peptidase</fullName>
    </submittedName>
</protein>
<dbReference type="InterPro" id="IPR011765">
    <property type="entry name" value="Pept_M16_N"/>
</dbReference>
<name>A0A1I7BUJ0_9FLAO</name>
<gene>
    <name evidence="4" type="ORF">SAMN05216474_3093</name>
</gene>
<dbReference type="STRING" id="477690.SAMN05216474_3093"/>
<dbReference type="PANTHER" id="PTHR11851">
    <property type="entry name" value="METALLOPROTEASE"/>
    <property type="match status" value="1"/>
</dbReference>
<evidence type="ECO:0000313" key="4">
    <source>
        <dbReference type="EMBL" id="SFT90810.1"/>
    </source>
</evidence>
<reference evidence="4 5" key="1">
    <citation type="submission" date="2016-10" db="EMBL/GenBank/DDBJ databases">
        <authorList>
            <person name="de Groot N.N."/>
        </authorList>
    </citation>
    <scope>NUCLEOTIDE SEQUENCE [LARGE SCALE GENOMIC DNA]</scope>
    <source>
        <strain evidence="4 5">CGMCC 1.7005</strain>
    </source>
</reference>
<dbReference type="AlphaFoldDB" id="A0A1I7BUJ0"/>
<feature type="domain" description="Peptidase M16 N-terminal" evidence="2">
    <location>
        <begin position="39"/>
        <end position="169"/>
    </location>
</feature>
<proteinExistence type="predicted"/>
<dbReference type="PANTHER" id="PTHR11851:SF224">
    <property type="entry name" value="PROCESSING PROTEASE"/>
    <property type="match status" value="1"/>
</dbReference>
<dbReference type="OrthoDB" id="9811314at2"/>
<sequence>MLDRRIQPEVNTLEDISFVHPQHFDIKNGIQLHWINTVADDAVKIDLVFDAGSRAEQPALASFANSLLMAGTPKYSADELHARLDGLGGFFHAETSREGATVTLYGLRKNIYALFTLLIEAISEANFPQKEVDQLINQKQQSFKVSSEKVSFIARRLFTQNVFANSPYGTVTQYEDYAKITQEAIQAFHKKHYLQGLQKVCVVGDLDPITIDEMISLVKPMVGELATNFLTEVENTKGEFRQEKEGAVQTAIRIGRILFNRTAEDYLKFSVMNTIFGGYFGSRLMSNIREDKGYTYGIGSGLAEMRKLGYFFISTEVGKDVADKALEEIKHEIERLQTELVSEEELSLVRNYTIGQMLKASDGPFAMMDRYLGVADFGLDYDYYTQKIELVKSITPEEIREMAKKYLKWEDMTVVLAG</sequence>
<dbReference type="InterPro" id="IPR007863">
    <property type="entry name" value="Peptidase_M16_C"/>
</dbReference>
<evidence type="ECO:0000256" key="1">
    <source>
        <dbReference type="SAM" id="Coils"/>
    </source>
</evidence>
<dbReference type="GO" id="GO:0046872">
    <property type="term" value="F:metal ion binding"/>
    <property type="evidence" value="ECO:0007669"/>
    <property type="project" value="InterPro"/>
</dbReference>
<dbReference type="Pfam" id="PF00675">
    <property type="entry name" value="Peptidase_M16"/>
    <property type="match status" value="1"/>
</dbReference>
<evidence type="ECO:0000259" key="3">
    <source>
        <dbReference type="Pfam" id="PF05193"/>
    </source>
</evidence>